<organism evidence="2">
    <name type="scientific">Oryza meridionalis</name>
    <dbReference type="NCBI Taxonomy" id="40149"/>
    <lineage>
        <taxon>Eukaryota</taxon>
        <taxon>Viridiplantae</taxon>
        <taxon>Streptophyta</taxon>
        <taxon>Embryophyta</taxon>
        <taxon>Tracheophyta</taxon>
        <taxon>Spermatophyta</taxon>
        <taxon>Magnoliopsida</taxon>
        <taxon>Liliopsida</taxon>
        <taxon>Poales</taxon>
        <taxon>Poaceae</taxon>
        <taxon>BOP clade</taxon>
        <taxon>Oryzoideae</taxon>
        <taxon>Oryzeae</taxon>
        <taxon>Oryzinae</taxon>
        <taxon>Oryza</taxon>
    </lineage>
</organism>
<keyword evidence="3" id="KW-1185">Reference proteome</keyword>
<sequence length="99" mass="11519">MAGNMEQSAAALVWGYETGRRNGYCDQWRRKHSTVHREHEALDFRFQFLVVDWYGRGGGRVLVAWAVVRPFVKRRTRRGGSSPTESARRRRRSWRGGAP</sequence>
<protein>
    <submittedName>
        <fullName evidence="2">Uncharacterized protein</fullName>
    </submittedName>
</protein>
<proteinExistence type="predicted"/>
<name>A0A0E0E1S0_9ORYZ</name>
<reference evidence="2" key="2">
    <citation type="submission" date="2018-05" db="EMBL/GenBank/DDBJ databases">
        <title>OmerRS3 (Oryza meridionalis Reference Sequence Version 3).</title>
        <authorList>
            <person name="Zhang J."/>
            <person name="Kudrna D."/>
            <person name="Lee S."/>
            <person name="Talag J."/>
            <person name="Welchert J."/>
            <person name="Wing R.A."/>
        </authorList>
    </citation>
    <scope>NUCLEOTIDE SEQUENCE [LARGE SCALE GENOMIC DNA]</scope>
    <source>
        <strain evidence="2">cv. OR44</strain>
    </source>
</reference>
<feature type="compositionally biased region" description="Basic residues" evidence="1">
    <location>
        <begin position="88"/>
        <end position="99"/>
    </location>
</feature>
<evidence type="ECO:0000313" key="3">
    <source>
        <dbReference type="Proteomes" id="UP000008021"/>
    </source>
</evidence>
<dbReference type="EnsemblPlants" id="OMERI06G15770.1">
    <property type="protein sequence ID" value="OMERI06G15770.1"/>
    <property type="gene ID" value="OMERI06G15770"/>
</dbReference>
<dbReference type="Gramene" id="OMERI06G15770.1">
    <property type="protein sequence ID" value="OMERI06G15770.1"/>
    <property type="gene ID" value="OMERI06G15770"/>
</dbReference>
<evidence type="ECO:0000256" key="1">
    <source>
        <dbReference type="SAM" id="MobiDB-lite"/>
    </source>
</evidence>
<feature type="region of interest" description="Disordered" evidence="1">
    <location>
        <begin position="75"/>
        <end position="99"/>
    </location>
</feature>
<evidence type="ECO:0000313" key="2">
    <source>
        <dbReference type="EnsemblPlants" id="OMERI06G15770.1"/>
    </source>
</evidence>
<dbReference type="HOGENOM" id="CLU_2324291_0_0_1"/>
<dbReference type="Proteomes" id="UP000008021">
    <property type="component" value="Chromosome 6"/>
</dbReference>
<accession>A0A0E0E1S0</accession>
<reference evidence="2" key="1">
    <citation type="submission" date="2015-04" db="UniProtKB">
        <authorList>
            <consortium name="EnsemblPlants"/>
        </authorList>
    </citation>
    <scope>IDENTIFICATION</scope>
</reference>
<dbReference type="AlphaFoldDB" id="A0A0E0E1S0"/>